<protein>
    <submittedName>
        <fullName evidence="2">Uncharacterized protein</fullName>
    </submittedName>
</protein>
<evidence type="ECO:0000313" key="3">
    <source>
        <dbReference type="Proteomes" id="UP001295684"/>
    </source>
</evidence>
<evidence type="ECO:0000256" key="1">
    <source>
        <dbReference type="SAM" id="MobiDB-lite"/>
    </source>
</evidence>
<feature type="region of interest" description="Disordered" evidence="1">
    <location>
        <begin position="15"/>
        <end position="41"/>
    </location>
</feature>
<evidence type="ECO:0000313" key="2">
    <source>
        <dbReference type="EMBL" id="CAI2370433.1"/>
    </source>
</evidence>
<organism evidence="2 3">
    <name type="scientific">Euplotes crassus</name>
    <dbReference type="NCBI Taxonomy" id="5936"/>
    <lineage>
        <taxon>Eukaryota</taxon>
        <taxon>Sar</taxon>
        <taxon>Alveolata</taxon>
        <taxon>Ciliophora</taxon>
        <taxon>Intramacronucleata</taxon>
        <taxon>Spirotrichea</taxon>
        <taxon>Hypotrichia</taxon>
        <taxon>Euplotida</taxon>
        <taxon>Euplotidae</taxon>
        <taxon>Moneuplotes</taxon>
    </lineage>
</organism>
<dbReference type="AlphaFoldDB" id="A0AAD1UJ90"/>
<keyword evidence="3" id="KW-1185">Reference proteome</keyword>
<proteinExistence type="predicted"/>
<comment type="caution">
    <text evidence="2">The sequence shown here is derived from an EMBL/GenBank/DDBJ whole genome shotgun (WGS) entry which is preliminary data.</text>
</comment>
<gene>
    <name evidence="2" type="ORF">ECRASSUSDP1_LOCUS11746</name>
</gene>
<accession>A0AAD1UJ90</accession>
<sequence length="226" mass="26235">MLSIIQEEVAQEEELNRDIQEVRPKELASSKANRELDPSQVERNQIVKQSVKILRCSLTQKKLQKIRNFGGARKIQRVSKQRALSPQSTSKFFKKRSEGPRNCKSPGPRLKRNLVNDTQSHMNPVCNPKTKFLSQYDFRKIFRSPVKPAIKPSEALPEVQRLVEPSAPELTKETALRHRRWRKKDLSFQSGSKDCVYLQPLRIKPRKRASNLVKIPKDLLLKNFDK</sequence>
<reference evidence="2" key="1">
    <citation type="submission" date="2023-07" db="EMBL/GenBank/DDBJ databases">
        <authorList>
            <consortium name="AG Swart"/>
            <person name="Singh M."/>
            <person name="Singh A."/>
            <person name="Seah K."/>
            <person name="Emmerich C."/>
        </authorList>
    </citation>
    <scope>NUCLEOTIDE SEQUENCE</scope>
    <source>
        <strain evidence="2">DP1</strain>
    </source>
</reference>
<dbReference type="EMBL" id="CAMPGE010011613">
    <property type="protein sequence ID" value="CAI2370433.1"/>
    <property type="molecule type" value="Genomic_DNA"/>
</dbReference>
<dbReference type="Proteomes" id="UP001295684">
    <property type="component" value="Unassembled WGS sequence"/>
</dbReference>
<feature type="compositionally biased region" description="Basic and acidic residues" evidence="1">
    <location>
        <begin position="15"/>
        <end position="37"/>
    </location>
</feature>
<feature type="region of interest" description="Disordered" evidence="1">
    <location>
        <begin position="84"/>
        <end position="107"/>
    </location>
</feature>
<name>A0AAD1UJ90_EUPCR</name>